<dbReference type="KEGG" id="fnk:E1750_07945"/>
<gene>
    <name evidence="2" type="ORF">E1750_07945</name>
</gene>
<organism evidence="2 3">
    <name type="scientific">Flavobacterium nackdongense</name>
    <dbReference type="NCBI Taxonomy" id="2547394"/>
    <lineage>
        <taxon>Bacteria</taxon>
        <taxon>Pseudomonadati</taxon>
        <taxon>Bacteroidota</taxon>
        <taxon>Flavobacteriia</taxon>
        <taxon>Flavobacteriales</taxon>
        <taxon>Flavobacteriaceae</taxon>
        <taxon>Flavobacterium</taxon>
    </lineage>
</organism>
<evidence type="ECO:0000256" key="1">
    <source>
        <dbReference type="SAM" id="Phobius"/>
    </source>
</evidence>
<feature type="transmembrane region" description="Helical" evidence="1">
    <location>
        <begin position="6"/>
        <end position="25"/>
    </location>
</feature>
<dbReference type="InterPro" id="IPR042252">
    <property type="entry name" value="MtfA_N"/>
</dbReference>
<evidence type="ECO:0000313" key="2">
    <source>
        <dbReference type="EMBL" id="QBN18736.1"/>
    </source>
</evidence>
<dbReference type="PANTHER" id="PTHR30164:SF2">
    <property type="entry name" value="PROTEIN MTFA"/>
    <property type="match status" value="1"/>
</dbReference>
<dbReference type="GO" id="GO:0005829">
    <property type="term" value="C:cytosol"/>
    <property type="evidence" value="ECO:0007669"/>
    <property type="project" value="TreeGrafter"/>
</dbReference>
<keyword evidence="1" id="KW-1133">Transmembrane helix</keyword>
<keyword evidence="1" id="KW-0812">Transmembrane</keyword>
<dbReference type="Gene3D" id="1.10.472.150">
    <property type="entry name" value="Glucose-regulated metallo-peptidase M90, N-terminal domain"/>
    <property type="match status" value="1"/>
</dbReference>
<dbReference type="InterPro" id="IPR010384">
    <property type="entry name" value="MtfA_fam"/>
</dbReference>
<keyword evidence="3" id="KW-1185">Reference proteome</keyword>
<evidence type="ECO:0008006" key="4">
    <source>
        <dbReference type="Google" id="ProtNLM"/>
    </source>
</evidence>
<sequence>MMIIYHLVLIYIGILFLLLILYRIVEPAYMLIFNKPLYIHFYLFPKKLTKIQKQIIEKEFLFFKRLTPKNKIYFEHRVASFIKKYPFIGKEEILITDEMKIIIAATYISLTFGMRHYLIDLFTKIIVYPSAYFSTSKQQFHKGEFNPKMKAVVFSWEDFILGHQTTNDNINLGLHEFSHILHFHGLKSNDPSAIIFYDQYNKVITYYNDANLNKKLSEQGYFREYAYENRFEFIAVILEHFFETPQLFKINYPELYQDVSSMINYDENNFE</sequence>
<protein>
    <recommendedName>
        <fullName evidence="4">Zinc-dependent peptidase</fullName>
    </recommendedName>
</protein>
<dbReference type="PANTHER" id="PTHR30164">
    <property type="entry name" value="MTFA PEPTIDASE"/>
    <property type="match status" value="1"/>
</dbReference>
<accession>A0A4P6Y7V0</accession>
<dbReference type="Pfam" id="PF06167">
    <property type="entry name" value="Peptidase_M90"/>
    <property type="match status" value="1"/>
</dbReference>
<dbReference type="SUPFAM" id="SSF55486">
    <property type="entry name" value="Metalloproteases ('zincins'), catalytic domain"/>
    <property type="match status" value="1"/>
</dbReference>
<dbReference type="AlphaFoldDB" id="A0A4P6Y7V0"/>
<dbReference type="GO" id="GO:0004177">
    <property type="term" value="F:aminopeptidase activity"/>
    <property type="evidence" value="ECO:0007669"/>
    <property type="project" value="TreeGrafter"/>
</dbReference>
<reference evidence="3" key="1">
    <citation type="submission" date="2019-03" db="EMBL/GenBank/DDBJ databases">
        <title>Flavobacterium sp.</title>
        <authorList>
            <person name="Kim H."/>
        </authorList>
    </citation>
    <scope>NUCLEOTIDE SEQUENCE [LARGE SCALE GENOMIC DNA]</scope>
    <source>
        <strain evidence="3">GS13</strain>
    </source>
</reference>
<dbReference type="OrthoDB" id="9786424at2"/>
<name>A0A4P6Y7V0_9FLAO</name>
<dbReference type="CDD" id="cd20170">
    <property type="entry name" value="Peptidase_M90-like"/>
    <property type="match status" value="1"/>
</dbReference>
<dbReference type="EMBL" id="CP037933">
    <property type="protein sequence ID" value="QBN18736.1"/>
    <property type="molecule type" value="Genomic_DNA"/>
</dbReference>
<proteinExistence type="predicted"/>
<evidence type="ECO:0000313" key="3">
    <source>
        <dbReference type="Proteomes" id="UP000291124"/>
    </source>
</evidence>
<keyword evidence="1" id="KW-0472">Membrane</keyword>
<dbReference type="Proteomes" id="UP000291124">
    <property type="component" value="Chromosome"/>
</dbReference>